<keyword evidence="6" id="KW-1185">Reference proteome</keyword>
<gene>
    <name evidence="5" type="ORF">QQX09_10805</name>
</gene>
<dbReference type="InterPro" id="IPR032687">
    <property type="entry name" value="AraC-type_N"/>
</dbReference>
<dbReference type="PANTHER" id="PTHR47894:SF1">
    <property type="entry name" value="HTH-TYPE TRANSCRIPTIONAL REGULATOR VQSM"/>
    <property type="match status" value="1"/>
</dbReference>
<keyword evidence="1" id="KW-0805">Transcription regulation</keyword>
<dbReference type="Pfam" id="PF12833">
    <property type="entry name" value="HTH_18"/>
    <property type="match status" value="1"/>
</dbReference>
<feature type="domain" description="HTH araC/xylS-type" evidence="4">
    <location>
        <begin position="232"/>
        <end position="330"/>
    </location>
</feature>
<comment type="caution">
    <text evidence="5">The sequence shown here is derived from an EMBL/GenBank/DDBJ whole genome shotgun (WGS) entry which is preliminary data.</text>
</comment>
<dbReference type="Gene3D" id="1.10.10.60">
    <property type="entry name" value="Homeodomain-like"/>
    <property type="match status" value="1"/>
</dbReference>
<dbReference type="SMART" id="SM00342">
    <property type="entry name" value="HTH_ARAC"/>
    <property type="match status" value="1"/>
</dbReference>
<proteinExistence type="predicted"/>
<evidence type="ECO:0000259" key="4">
    <source>
        <dbReference type="PROSITE" id="PS01124"/>
    </source>
</evidence>
<name>A0ABT8GB29_9MICO</name>
<accession>A0ABT8GB29</accession>
<dbReference type="EMBL" id="JAUHPW010000008">
    <property type="protein sequence ID" value="MDN4476345.1"/>
    <property type="molecule type" value="Genomic_DNA"/>
</dbReference>
<dbReference type="InterPro" id="IPR018060">
    <property type="entry name" value="HTH_AraC"/>
</dbReference>
<evidence type="ECO:0000313" key="6">
    <source>
        <dbReference type="Proteomes" id="UP001172728"/>
    </source>
</evidence>
<dbReference type="PROSITE" id="PS01124">
    <property type="entry name" value="HTH_ARAC_FAMILY_2"/>
    <property type="match status" value="1"/>
</dbReference>
<dbReference type="PRINTS" id="PR00032">
    <property type="entry name" value="HTHARAC"/>
</dbReference>
<keyword evidence="2" id="KW-0238">DNA-binding</keyword>
<evidence type="ECO:0000256" key="2">
    <source>
        <dbReference type="ARBA" id="ARBA00023125"/>
    </source>
</evidence>
<keyword evidence="3" id="KW-0804">Transcription</keyword>
<evidence type="ECO:0000256" key="1">
    <source>
        <dbReference type="ARBA" id="ARBA00023015"/>
    </source>
</evidence>
<evidence type="ECO:0000256" key="3">
    <source>
        <dbReference type="ARBA" id="ARBA00023163"/>
    </source>
</evidence>
<dbReference type="Pfam" id="PF12625">
    <property type="entry name" value="Arabinose_bd"/>
    <property type="match status" value="1"/>
</dbReference>
<evidence type="ECO:0000313" key="5">
    <source>
        <dbReference type="EMBL" id="MDN4476345.1"/>
    </source>
</evidence>
<organism evidence="5 6">
    <name type="scientific">Demequina litoralis</name>
    <dbReference type="NCBI Taxonomy" id="3051660"/>
    <lineage>
        <taxon>Bacteria</taxon>
        <taxon>Bacillati</taxon>
        <taxon>Actinomycetota</taxon>
        <taxon>Actinomycetes</taxon>
        <taxon>Micrococcales</taxon>
        <taxon>Demequinaceae</taxon>
        <taxon>Demequina</taxon>
    </lineage>
</organism>
<dbReference type="RefSeq" id="WP_301134519.1">
    <property type="nucleotide sequence ID" value="NZ_JAUHPW010000008.1"/>
</dbReference>
<dbReference type="Proteomes" id="UP001172728">
    <property type="component" value="Unassembled WGS sequence"/>
</dbReference>
<protein>
    <submittedName>
        <fullName evidence="5">AraC family transcriptional regulator</fullName>
    </submittedName>
</protein>
<reference evidence="5" key="1">
    <citation type="submission" date="2023-06" db="EMBL/GenBank/DDBJ databases">
        <title>Sysu t00192.</title>
        <authorList>
            <person name="Gao L."/>
            <person name="Fang B.-Z."/>
            <person name="Li W.-J."/>
        </authorList>
    </citation>
    <scope>NUCLEOTIDE SEQUENCE</scope>
    <source>
        <strain evidence="5">SYSU T00192</strain>
    </source>
</reference>
<dbReference type="InterPro" id="IPR020449">
    <property type="entry name" value="Tscrpt_reg_AraC-type_HTH"/>
</dbReference>
<dbReference type="SUPFAM" id="SSF46689">
    <property type="entry name" value="Homeodomain-like"/>
    <property type="match status" value="1"/>
</dbReference>
<sequence>MTSVRSSVVRIVARVASAPVPPEELLAGLGLSPDADAQRAAQERVEADDYYDVLERATLPHDDGLPYRYGALLRPDDLSALGLGLKTADTLRDALRRLVRYIVLLSDSLEYALVDEPGDVTTLTLSRPAPRRGARLANECAFAAVMTMLSEAAGRRVVPRAVTFRHPRPASITEAHSYFGCPVTFDAGRNAIEFDAATLALRGRLADQGLSSFLLAHLEELRSQEGERSLVDTVHATITDLLPDGPPTKAVIARRLGMSERTLHRRLAEQGETYQSLTARARREGAEALLADSRHSLAEVAFLTGFSDQSAFQRAFKGWTGRTPASFRNDALPAS</sequence>
<dbReference type="InterPro" id="IPR009057">
    <property type="entry name" value="Homeodomain-like_sf"/>
</dbReference>
<dbReference type="PANTHER" id="PTHR47894">
    <property type="entry name" value="HTH-TYPE TRANSCRIPTIONAL REGULATOR GADX"/>
    <property type="match status" value="1"/>
</dbReference>